<keyword evidence="3" id="KW-1185">Reference proteome</keyword>
<protein>
    <recommendedName>
        <fullName evidence="1">Protein kinase domain-containing protein</fullName>
    </recommendedName>
</protein>
<proteinExistence type="predicted"/>
<evidence type="ECO:0000313" key="3">
    <source>
        <dbReference type="Proteomes" id="UP001497444"/>
    </source>
</evidence>
<dbReference type="Proteomes" id="UP001497444">
    <property type="component" value="Chromosome 6"/>
</dbReference>
<dbReference type="PANTHER" id="PTHR44329">
    <property type="entry name" value="SERINE/THREONINE-PROTEIN KINASE TNNI3K-RELATED"/>
    <property type="match status" value="1"/>
</dbReference>
<dbReference type="InterPro" id="IPR001245">
    <property type="entry name" value="Ser-Thr/Tyr_kinase_cat_dom"/>
</dbReference>
<dbReference type="Pfam" id="PF07714">
    <property type="entry name" value="PK_Tyr_Ser-Thr"/>
    <property type="match status" value="1"/>
</dbReference>
<dbReference type="InterPro" id="IPR000719">
    <property type="entry name" value="Prot_kinase_dom"/>
</dbReference>
<dbReference type="PANTHER" id="PTHR44329:SF260">
    <property type="entry name" value="PROTEIN KINASE DOMAIN-CONTAINING PROTEIN"/>
    <property type="match status" value="1"/>
</dbReference>
<dbReference type="Gene3D" id="1.10.510.10">
    <property type="entry name" value="Transferase(Phosphotransferase) domain 1"/>
    <property type="match status" value="1"/>
</dbReference>
<feature type="domain" description="Protein kinase" evidence="1">
    <location>
        <begin position="1"/>
        <end position="129"/>
    </location>
</feature>
<dbReference type="PROSITE" id="PS50011">
    <property type="entry name" value="PROTEIN_KINASE_DOM"/>
    <property type="match status" value="1"/>
</dbReference>
<evidence type="ECO:0000259" key="1">
    <source>
        <dbReference type="PROSITE" id="PS50011"/>
    </source>
</evidence>
<gene>
    <name evidence="2" type="ORF">CSSPJE1EN1_LOCUS19581</name>
</gene>
<accession>A0ABP0X4R9</accession>
<name>A0ABP0X4R9_9BRYO</name>
<reference evidence="2" key="1">
    <citation type="submission" date="2024-02" db="EMBL/GenBank/DDBJ databases">
        <authorList>
            <consortium name="ELIXIR-Norway"/>
            <consortium name="Elixir Norway"/>
        </authorList>
    </citation>
    <scope>NUCLEOTIDE SEQUENCE</scope>
</reference>
<sequence length="129" mass="14437">MVNSGYMQSKVADLCESKVKLSSATNSEQTVIGMSQWVALELFEEKSSDEMRYTFKADTYSYAITCSEILTGKLPFADIEKHFEMKEAVKKGMRPALPDSLPASMMSLIKRCWDADPSMRSSSHGYALN</sequence>
<dbReference type="InterPro" id="IPR051681">
    <property type="entry name" value="Ser/Thr_Kinases-Pseudokinases"/>
</dbReference>
<dbReference type="EMBL" id="OZ020101">
    <property type="protein sequence ID" value="CAK9274103.1"/>
    <property type="molecule type" value="Genomic_DNA"/>
</dbReference>
<dbReference type="InterPro" id="IPR011009">
    <property type="entry name" value="Kinase-like_dom_sf"/>
</dbReference>
<evidence type="ECO:0000313" key="2">
    <source>
        <dbReference type="EMBL" id="CAK9274103.1"/>
    </source>
</evidence>
<dbReference type="SUPFAM" id="SSF56112">
    <property type="entry name" value="Protein kinase-like (PK-like)"/>
    <property type="match status" value="1"/>
</dbReference>
<organism evidence="2 3">
    <name type="scientific">Sphagnum jensenii</name>
    <dbReference type="NCBI Taxonomy" id="128206"/>
    <lineage>
        <taxon>Eukaryota</taxon>
        <taxon>Viridiplantae</taxon>
        <taxon>Streptophyta</taxon>
        <taxon>Embryophyta</taxon>
        <taxon>Bryophyta</taxon>
        <taxon>Sphagnophytina</taxon>
        <taxon>Sphagnopsida</taxon>
        <taxon>Sphagnales</taxon>
        <taxon>Sphagnaceae</taxon>
        <taxon>Sphagnum</taxon>
    </lineage>
</organism>